<keyword evidence="3" id="KW-1185">Reference proteome</keyword>
<reference evidence="2 3" key="1">
    <citation type="journal article" date="2013" name="Genome Announc.">
        <title>The Draft Genome Sequence of Sphingomonas paucimobilis Strain HER1398 (Proteobacteria), Host to the Giant PAU Phage, Indicates That It Is a Member of the Genus Sphingobacterium (Bacteroidetes).</title>
        <authorList>
            <person name="White R.A.III."/>
            <person name="Suttle C.A."/>
        </authorList>
    </citation>
    <scope>NUCLEOTIDE SEQUENCE [LARGE SCALE GENOMIC DNA]</scope>
    <source>
        <strain evidence="2 3">HER1398</strain>
    </source>
</reference>
<dbReference type="eggNOG" id="COG4251">
    <property type="taxonomic scope" value="Bacteria"/>
</dbReference>
<sequence>MLNSYIISFCIGVLGFFICIYICFSYLLKEKEWLKKRYILIGVLLAVFSLVLAILSPFFFLNPDLFFSYEKIGGKLNDLMSPFIAIAASILTFIAFYSQYQANKQLQDQFKLQQFESQFYEMLRLHKENVNEMSVEGYEYKNKIEPNQTKDLYEKVNNHIKETNKGKSKNIVGRKIFYLLVAEFEATWVLLIKCYARNDPNFSNDRFCFPEEIKHDMIKVAYNIFFSGIKIFNKQRMGKELLSNESINNAFYECVYGELESLRKCHEKIGIRYIPRYIDFGNLERSIHLDFSYKPFGGHQIRLGHYYRHMFSLVKHVVSQPSQLLSYEDKRKYLKIFRAQLSNHEVVLLYYNWLGGYGADWEVQRHLLKNNIDGNRFFTDYRILHNLNSHLILEEFNPMDLFSNHEYDDFLFKGVRNLDLLFEGIEIESSLSEDKNNERKSKI</sequence>
<evidence type="ECO:0000256" key="1">
    <source>
        <dbReference type="SAM" id="Phobius"/>
    </source>
</evidence>
<name>U2HY01_9SPHI</name>
<dbReference type="Pfam" id="PF16872">
    <property type="entry name" value="putAbiC"/>
    <property type="match status" value="1"/>
</dbReference>
<organism evidence="2 3">
    <name type="scientific">Sphingobacterium paucimobilis HER1398</name>
    <dbReference type="NCBI Taxonomy" id="1346330"/>
    <lineage>
        <taxon>Bacteria</taxon>
        <taxon>Pseudomonadati</taxon>
        <taxon>Bacteroidota</taxon>
        <taxon>Sphingobacteriia</taxon>
        <taxon>Sphingobacteriales</taxon>
        <taxon>Sphingobacteriaceae</taxon>
        <taxon>Sphingobacterium</taxon>
    </lineage>
</organism>
<accession>U2HY01</accession>
<dbReference type="Proteomes" id="UP000016584">
    <property type="component" value="Unassembled WGS sequence"/>
</dbReference>
<evidence type="ECO:0000313" key="2">
    <source>
        <dbReference type="EMBL" id="ERJ60442.1"/>
    </source>
</evidence>
<feature type="transmembrane region" description="Helical" evidence="1">
    <location>
        <begin position="39"/>
        <end position="59"/>
    </location>
</feature>
<dbReference type="RefSeq" id="WP_021069319.1">
    <property type="nucleotide sequence ID" value="NZ_ATDL01000006.1"/>
</dbReference>
<keyword evidence="1" id="KW-0812">Transmembrane</keyword>
<gene>
    <name evidence="2" type="ORF">M472_16945</name>
</gene>
<proteinExistence type="predicted"/>
<keyword evidence="1" id="KW-0472">Membrane</keyword>
<feature type="transmembrane region" description="Helical" evidence="1">
    <location>
        <begin position="79"/>
        <end position="97"/>
    </location>
</feature>
<feature type="transmembrane region" description="Helical" evidence="1">
    <location>
        <begin position="6"/>
        <end position="27"/>
    </location>
</feature>
<dbReference type="OrthoDB" id="6678638at2"/>
<comment type="caution">
    <text evidence="2">The sequence shown here is derived from an EMBL/GenBank/DDBJ whole genome shotgun (WGS) entry which is preliminary data.</text>
</comment>
<dbReference type="STRING" id="1346330.M472_16945"/>
<dbReference type="PATRIC" id="fig|1346330.5.peg.1141"/>
<protein>
    <recommendedName>
        <fullName evidence="4">Phage abortive infection protein</fullName>
    </recommendedName>
</protein>
<dbReference type="AlphaFoldDB" id="U2HY01"/>
<evidence type="ECO:0000313" key="3">
    <source>
        <dbReference type="Proteomes" id="UP000016584"/>
    </source>
</evidence>
<keyword evidence="1" id="KW-1133">Transmembrane helix</keyword>
<dbReference type="InterPro" id="IPR031709">
    <property type="entry name" value="PutAbiC"/>
</dbReference>
<dbReference type="EMBL" id="ATDL01000006">
    <property type="protein sequence ID" value="ERJ60442.1"/>
    <property type="molecule type" value="Genomic_DNA"/>
</dbReference>
<evidence type="ECO:0008006" key="4">
    <source>
        <dbReference type="Google" id="ProtNLM"/>
    </source>
</evidence>